<feature type="domain" description="4'-phosphopantetheinyl transferase" evidence="9">
    <location>
        <begin position="155"/>
        <end position="275"/>
    </location>
</feature>
<evidence type="ECO:0000256" key="7">
    <source>
        <dbReference type="ARBA" id="ARBA00048641"/>
    </source>
</evidence>
<dbReference type="EC" id="2.7.8.7" evidence="2"/>
<dbReference type="GO" id="GO:0019878">
    <property type="term" value="P:lysine biosynthetic process via aminoadipic acid"/>
    <property type="evidence" value="ECO:0007669"/>
    <property type="project" value="TreeGrafter"/>
</dbReference>
<evidence type="ECO:0000256" key="1">
    <source>
        <dbReference type="ARBA" id="ARBA00006195"/>
    </source>
</evidence>
<dbReference type="InterPro" id="IPR037143">
    <property type="entry name" value="4-PPantetheinyl_Trfase_dom_sf"/>
</dbReference>
<comment type="catalytic activity">
    <reaction evidence="7">
        <text>apo-[ACP] + CoA = holo-[ACP] + adenosine 3',5'-bisphosphate + H(+)</text>
        <dbReference type="Rhea" id="RHEA:12068"/>
        <dbReference type="Rhea" id="RHEA-COMP:9685"/>
        <dbReference type="Rhea" id="RHEA-COMP:9690"/>
        <dbReference type="ChEBI" id="CHEBI:15378"/>
        <dbReference type="ChEBI" id="CHEBI:29999"/>
        <dbReference type="ChEBI" id="CHEBI:57287"/>
        <dbReference type="ChEBI" id="CHEBI:58343"/>
        <dbReference type="ChEBI" id="CHEBI:64479"/>
        <dbReference type="EC" id="2.7.8.7"/>
    </reaction>
    <physiologicalReaction direction="left-to-right" evidence="7">
        <dbReference type="Rhea" id="RHEA:12069"/>
    </physiologicalReaction>
</comment>
<dbReference type="PANTHER" id="PTHR12215">
    <property type="entry name" value="PHOSPHOPANTETHEINE TRANSFERASE"/>
    <property type="match status" value="1"/>
</dbReference>
<proteinExistence type="inferred from homology"/>
<evidence type="ECO:0000259" key="10">
    <source>
        <dbReference type="Pfam" id="PF22624"/>
    </source>
</evidence>
<dbReference type="Gene3D" id="3.90.470.20">
    <property type="entry name" value="4'-phosphopantetheinyl transferase domain"/>
    <property type="match status" value="2"/>
</dbReference>
<protein>
    <recommendedName>
        <fullName evidence="3">L-aminoadipate-semialdehyde dehydrogenase-phosphopantetheinyl transferase</fullName>
        <ecNumber evidence="2">2.7.8.7</ecNumber>
    </recommendedName>
    <alternativeName>
        <fullName evidence="5">4'-phosphopantetheinyl transferase</fullName>
    </alternativeName>
    <alternativeName>
        <fullName evidence="6">Alpha-aminoadipic semialdehyde dehydrogenase-phosphopantetheinyl transferase</fullName>
    </alternativeName>
</protein>
<evidence type="ECO:0000256" key="5">
    <source>
        <dbReference type="ARBA" id="ARBA00030484"/>
    </source>
</evidence>
<evidence type="ECO:0000256" key="2">
    <source>
        <dbReference type="ARBA" id="ARBA00013172"/>
    </source>
</evidence>
<dbReference type="InterPro" id="IPR050559">
    <property type="entry name" value="P-Pant_transferase_sf"/>
</dbReference>
<comment type="catalytic activity">
    <reaction evidence="8">
        <text>apo-[ACP] + acetyl-CoA = acetyl-[ACP] + adenosine 3',5'-bisphosphate + H(+)</text>
        <dbReference type="Rhea" id="RHEA:46564"/>
        <dbReference type="Rhea" id="RHEA-COMP:9621"/>
        <dbReference type="Rhea" id="RHEA-COMP:9690"/>
        <dbReference type="ChEBI" id="CHEBI:15378"/>
        <dbReference type="ChEBI" id="CHEBI:29999"/>
        <dbReference type="ChEBI" id="CHEBI:57288"/>
        <dbReference type="ChEBI" id="CHEBI:58343"/>
        <dbReference type="ChEBI" id="CHEBI:78446"/>
    </reaction>
    <physiologicalReaction direction="left-to-right" evidence="8">
        <dbReference type="Rhea" id="RHEA:46565"/>
    </physiologicalReaction>
</comment>
<dbReference type="GO" id="GO:0000287">
    <property type="term" value="F:magnesium ion binding"/>
    <property type="evidence" value="ECO:0007669"/>
    <property type="project" value="InterPro"/>
</dbReference>
<evidence type="ECO:0000313" key="12">
    <source>
        <dbReference type="WBParaSite" id="PgR001X_g071_t01"/>
    </source>
</evidence>
<evidence type="ECO:0000256" key="8">
    <source>
        <dbReference type="ARBA" id="ARBA00048794"/>
    </source>
</evidence>
<evidence type="ECO:0000259" key="9">
    <source>
        <dbReference type="Pfam" id="PF01648"/>
    </source>
</evidence>
<dbReference type="PANTHER" id="PTHR12215:SF23">
    <property type="entry name" value="L-AMINOADIPATE-SEMIALDEHYDE DEHYDROGENASE-PHOSPHOPANTETHEINYL TRANSFERASE"/>
    <property type="match status" value="1"/>
</dbReference>
<keyword evidence="4" id="KW-0808">Transferase</keyword>
<dbReference type="InterPro" id="IPR055066">
    <property type="entry name" value="AASDHPPT_N"/>
</dbReference>
<dbReference type="Proteomes" id="UP000887569">
    <property type="component" value="Unplaced"/>
</dbReference>
<name>A0A915A4J4_PARUN</name>
<dbReference type="SUPFAM" id="SSF56214">
    <property type="entry name" value="4'-phosphopantetheinyl transferase"/>
    <property type="match status" value="2"/>
</dbReference>
<sequence>MHLVGPKYWRSLAILGDHLAREHASIQQSRPVLSPWMNNGTECKCHRLAVSLSKTLENDHIEAQFRKAILSITTEEYEKVARFRYKDDALASLLGRLFLRQATRRLAGVDWSEIEFGRTEKGKPFLAKPPGITFGINVSHQGDYVAFASSCTDKIGVDCMRLDKDRNNKSADEYINSMAKSASVEELRMMRSQATEQMKMTYFYRYWCLKEAVLKATGEGLLSDLRRLDFRVDPSERYRPRCFITSTTVSLDGKPQNQWIFEETFIDDRHAAAVCREKKMPKTCSFYADSERRIFFGTVDMDFLIEGATVLNPMLSDGAEEWRSFNSKPRKNF</sequence>
<evidence type="ECO:0000256" key="6">
    <source>
        <dbReference type="ARBA" id="ARBA00033443"/>
    </source>
</evidence>
<evidence type="ECO:0000256" key="4">
    <source>
        <dbReference type="ARBA" id="ARBA00022679"/>
    </source>
</evidence>
<dbReference type="FunFam" id="3.90.470.20:FF:000003">
    <property type="entry name" value="L-aminoadipate-semialdehyde dehydrogenase-phosphopantetheinyl transferase"/>
    <property type="match status" value="1"/>
</dbReference>
<dbReference type="InterPro" id="IPR008278">
    <property type="entry name" value="4-PPantetheinyl_Trfase_dom"/>
</dbReference>
<dbReference type="Pfam" id="PF22624">
    <property type="entry name" value="AASDHPPT_N"/>
    <property type="match status" value="1"/>
</dbReference>
<dbReference type="AlphaFoldDB" id="A0A915A4J4"/>
<dbReference type="GO" id="GO:0005829">
    <property type="term" value="C:cytosol"/>
    <property type="evidence" value="ECO:0007669"/>
    <property type="project" value="TreeGrafter"/>
</dbReference>
<dbReference type="Pfam" id="PF01648">
    <property type="entry name" value="ACPS"/>
    <property type="match status" value="1"/>
</dbReference>
<evidence type="ECO:0000256" key="3">
    <source>
        <dbReference type="ARBA" id="ARBA00016301"/>
    </source>
</evidence>
<feature type="domain" description="4'-phosphopantetheinyl transferase N-terminal" evidence="10">
    <location>
        <begin position="62"/>
        <end position="151"/>
    </location>
</feature>
<evidence type="ECO:0000313" key="11">
    <source>
        <dbReference type="Proteomes" id="UP000887569"/>
    </source>
</evidence>
<dbReference type="GO" id="GO:0008897">
    <property type="term" value="F:holo-[acyl-carrier-protein] synthase activity"/>
    <property type="evidence" value="ECO:0007669"/>
    <property type="project" value="UniProtKB-EC"/>
</dbReference>
<organism evidence="11 12">
    <name type="scientific">Parascaris univalens</name>
    <name type="common">Nematode worm</name>
    <dbReference type="NCBI Taxonomy" id="6257"/>
    <lineage>
        <taxon>Eukaryota</taxon>
        <taxon>Metazoa</taxon>
        <taxon>Ecdysozoa</taxon>
        <taxon>Nematoda</taxon>
        <taxon>Chromadorea</taxon>
        <taxon>Rhabditida</taxon>
        <taxon>Spirurina</taxon>
        <taxon>Ascaridomorpha</taxon>
        <taxon>Ascaridoidea</taxon>
        <taxon>Ascarididae</taxon>
        <taxon>Parascaris</taxon>
    </lineage>
</organism>
<dbReference type="WBParaSite" id="PgR001X_g071_t01">
    <property type="protein sequence ID" value="PgR001X_g071_t01"/>
    <property type="gene ID" value="PgR001X_g071"/>
</dbReference>
<reference evidence="12" key="1">
    <citation type="submission" date="2022-11" db="UniProtKB">
        <authorList>
            <consortium name="WormBaseParasite"/>
        </authorList>
    </citation>
    <scope>IDENTIFICATION</scope>
</reference>
<keyword evidence="11" id="KW-1185">Reference proteome</keyword>
<comment type="similarity">
    <text evidence="1">Belongs to the P-Pant transferase superfamily. AcpS family.</text>
</comment>
<accession>A0A915A4J4</accession>